<gene>
    <name evidence="2" type="ORF">RND81_09G120300</name>
</gene>
<name>A0AAW1ILU1_SAPOF</name>
<accession>A0AAW1ILU1</accession>
<evidence type="ECO:0000313" key="3">
    <source>
        <dbReference type="Proteomes" id="UP001443914"/>
    </source>
</evidence>
<dbReference type="EMBL" id="JBDFQZ010000009">
    <property type="protein sequence ID" value="KAK9690331.1"/>
    <property type="molecule type" value="Genomic_DNA"/>
</dbReference>
<dbReference type="AlphaFoldDB" id="A0AAW1ILU1"/>
<evidence type="ECO:0000313" key="2">
    <source>
        <dbReference type="EMBL" id="KAK9690331.1"/>
    </source>
</evidence>
<feature type="compositionally biased region" description="Polar residues" evidence="1">
    <location>
        <begin position="78"/>
        <end position="87"/>
    </location>
</feature>
<proteinExistence type="predicted"/>
<dbReference type="Proteomes" id="UP001443914">
    <property type="component" value="Unassembled WGS sequence"/>
</dbReference>
<keyword evidence="3" id="KW-1185">Reference proteome</keyword>
<evidence type="ECO:0000256" key="1">
    <source>
        <dbReference type="SAM" id="MobiDB-lite"/>
    </source>
</evidence>
<reference evidence="2" key="1">
    <citation type="submission" date="2024-03" db="EMBL/GenBank/DDBJ databases">
        <title>WGS assembly of Saponaria officinalis var. Norfolk2.</title>
        <authorList>
            <person name="Jenkins J."/>
            <person name="Shu S."/>
            <person name="Grimwood J."/>
            <person name="Barry K."/>
            <person name="Goodstein D."/>
            <person name="Schmutz J."/>
            <person name="Leebens-Mack J."/>
            <person name="Osbourn A."/>
        </authorList>
    </citation>
    <scope>NUCLEOTIDE SEQUENCE [LARGE SCALE GENOMIC DNA]</scope>
    <source>
        <strain evidence="2">JIC</strain>
    </source>
</reference>
<organism evidence="2 3">
    <name type="scientific">Saponaria officinalis</name>
    <name type="common">Common soapwort</name>
    <name type="synonym">Lychnis saponaria</name>
    <dbReference type="NCBI Taxonomy" id="3572"/>
    <lineage>
        <taxon>Eukaryota</taxon>
        <taxon>Viridiplantae</taxon>
        <taxon>Streptophyta</taxon>
        <taxon>Embryophyta</taxon>
        <taxon>Tracheophyta</taxon>
        <taxon>Spermatophyta</taxon>
        <taxon>Magnoliopsida</taxon>
        <taxon>eudicotyledons</taxon>
        <taxon>Gunneridae</taxon>
        <taxon>Pentapetalae</taxon>
        <taxon>Caryophyllales</taxon>
        <taxon>Caryophyllaceae</taxon>
        <taxon>Caryophylleae</taxon>
        <taxon>Saponaria</taxon>
    </lineage>
</organism>
<protein>
    <submittedName>
        <fullName evidence="2">Uncharacterized protein</fullName>
    </submittedName>
</protein>
<sequence>MYLRPAKSEVQREEVDLSDRACNTFCITVFTRPETIPLSKTPGELCCKQEPEREASSRGVSFRMISTPVMSRRRPIRGSNSTPSSKSLILRSIFHPKTVF</sequence>
<comment type="caution">
    <text evidence="2">The sequence shown here is derived from an EMBL/GenBank/DDBJ whole genome shotgun (WGS) entry which is preliminary data.</text>
</comment>
<feature type="region of interest" description="Disordered" evidence="1">
    <location>
        <begin position="66"/>
        <end position="87"/>
    </location>
</feature>